<feature type="transmembrane region" description="Helical" evidence="6">
    <location>
        <begin position="163"/>
        <end position="182"/>
    </location>
</feature>
<evidence type="ECO:0000313" key="7">
    <source>
        <dbReference type="EMBL" id="ETO07756.1"/>
    </source>
</evidence>
<sequence>MQVTKKGGKEQERSIFRSEQKPIAKILIITLICFVSPKRLYSKVTNYLVQKKGDYWSTNRDNLKNCREGVNEILWGKKKHQLIKHFVETYLLCFAFHQFSKGNFCITIFKLKKKSNCLIKTIQNEKIKIMCGSIISCFTTCFLSCFCFSFKDCNAKHGSVSRLPYVFILLAACVFCVIMTLYGEKQLYSNSSLNTSLKICNGRSCEGNGVVYRTSFALFAFFVIHVFLVWTFAAFHWMFFTIKLLCLVGFLIGSFWFSNDFYQGYAEFARIASILFLILQVLVLITWAWDVSDSVLNKIQILENDKSQNNNNNKCKICWMLYHPLDINVVM</sequence>
<proteinExistence type="inferred from homology"/>
<feature type="transmembrane region" description="Helical" evidence="6">
    <location>
        <begin position="237"/>
        <end position="257"/>
    </location>
</feature>
<feature type="transmembrane region" description="Helical" evidence="6">
    <location>
        <begin position="269"/>
        <end position="289"/>
    </location>
</feature>
<keyword evidence="8" id="KW-1185">Reference proteome</keyword>
<reference evidence="7 8" key="1">
    <citation type="journal article" date="2013" name="Curr. Biol.">
        <title>The Genome of the Foraminiferan Reticulomyxa filosa.</title>
        <authorList>
            <person name="Glockner G."/>
            <person name="Hulsmann N."/>
            <person name="Schleicher M."/>
            <person name="Noegel A.A."/>
            <person name="Eichinger L."/>
            <person name="Gallinger C."/>
            <person name="Pawlowski J."/>
            <person name="Sierra R."/>
            <person name="Euteneuer U."/>
            <person name="Pillet L."/>
            <person name="Moustafa A."/>
            <person name="Platzer M."/>
            <person name="Groth M."/>
            <person name="Szafranski K."/>
            <person name="Schliwa M."/>
        </authorList>
    </citation>
    <scope>NUCLEOTIDE SEQUENCE [LARGE SCALE GENOMIC DNA]</scope>
</reference>
<protein>
    <submittedName>
        <fullName evidence="7">Uncharacterized protein</fullName>
    </submittedName>
</protein>
<comment type="caution">
    <text evidence="7">The sequence shown here is derived from an EMBL/GenBank/DDBJ whole genome shotgun (WGS) entry which is preliminary data.</text>
</comment>
<dbReference type="PANTHER" id="PTHR10383:SF9">
    <property type="entry name" value="SERINE INCORPORATOR, ISOFORM F"/>
    <property type="match status" value="1"/>
</dbReference>
<feature type="transmembrane region" description="Helical" evidence="6">
    <location>
        <begin position="210"/>
        <end position="231"/>
    </location>
</feature>
<dbReference type="Proteomes" id="UP000023152">
    <property type="component" value="Unassembled WGS sequence"/>
</dbReference>
<feature type="non-terminal residue" evidence="7">
    <location>
        <position position="331"/>
    </location>
</feature>
<evidence type="ECO:0000256" key="4">
    <source>
        <dbReference type="ARBA" id="ARBA00022989"/>
    </source>
</evidence>
<dbReference type="GO" id="GO:0016020">
    <property type="term" value="C:membrane"/>
    <property type="evidence" value="ECO:0007669"/>
    <property type="project" value="UniProtKB-SubCell"/>
</dbReference>
<name>X6M2F0_RETFI</name>
<keyword evidence="4 6" id="KW-1133">Transmembrane helix</keyword>
<gene>
    <name evidence="7" type="ORF">RFI_29634</name>
</gene>
<accession>X6M2F0</accession>
<keyword evidence="3 6" id="KW-0812">Transmembrane</keyword>
<dbReference type="Pfam" id="PF03348">
    <property type="entry name" value="Serinc"/>
    <property type="match status" value="1"/>
</dbReference>
<comment type="similarity">
    <text evidence="2">Belongs to the TDE1 family.</text>
</comment>
<evidence type="ECO:0000256" key="1">
    <source>
        <dbReference type="ARBA" id="ARBA00004141"/>
    </source>
</evidence>
<feature type="transmembrane region" description="Helical" evidence="6">
    <location>
        <begin position="129"/>
        <end position="151"/>
    </location>
</feature>
<keyword evidence="5 6" id="KW-0472">Membrane</keyword>
<dbReference type="EMBL" id="ASPP01025781">
    <property type="protein sequence ID" value="ETO07756.1"/>
    <property type="molecule type" value="Genomic_DNA"/>
</dbReference>
<evidence type="ECO:0000256" key="3">
    <source>
        <dbReference type="ARBA" id="ARBA00022692"/>
    </source>
</evidence>
<evidence type="ECO:0000256" key="6">
    <source>
        <dbReference type="SAM" id="Phobius"/>
    </source>
</evidence>
<dbReference type="PANTHER" id="PTHR10383">
    <property type="entry name" value="SERINE INCORPORATOR"/>
    <property type="match status" value="1"/>
</dbReference>
<dbReference type="AlphaFoldDB" id="X6M2F0"/>
<dbReference type="InterPro" id="IPR005016">
    <property type="entry name" value="TDE1/TMS"/>
</dbReference>
<evidence type="ECO:0000256" key="2">
    <source>
        <dbReference type="ARBA" id="ARBA00006665"/>
    </source>
</evidence>
<organism evidence="7 8">
    <name type="scientific">Reticulomyxa filosa</name>
    <dbReference type="NCBI Taxonomy" id="46433"/>
    <lineage>
        <taxon>Eukaryota</taxon>
        <taxon>Sar</taxon>
        <taxon>Rhizaria</taxon>
        <taxon>Retaria</taxon>
        <taxon>Foraminifera</taxon>
        <taxon>Monothalamids</taxon>
        <taxon>Reticulomyxidae</taxon>
        <taxon>Reticulomyxa</taxon>
    </lineage>
</organism>
<evidence type="ECO:0000256" key="5">
    <source>
        <dbReference type="ARBA" id="ARBA00023136"/>
    </source>
</evidence>
<evidence type="ECO:0000313" key="8">
    <source>
        <dbReference type="Proteomes" id="UP000023152"/>
    </source>
</evidence>
<comment type="subcellular location">
    <subcellularLocation>
        <location evidence="1">Membrane</location>
        <topology evidence="1">Multi-pass membrane protein</topology>
    </subcellularLocation>
</comment>